<comment type="caution">
    <text evidence="1">The sequence shown here is derived from an EMBL/GenBank/DDBJ whole genome shotgun (WGS) entry which is preliminary data.</text>
</comment>
<reference evidence="1 2" key="1">
    <citation type="journal article" date="2023" name="Plants (Basel)">
        <title>Bridging the Gap: Combining Genomics and Transcriptomics Approaches to Understand Stylosanthes scabra, an Orphan Legume from the Brazilian Caatinga.</title>
        <authorList>
            <person name="Ferreira-Neto J.R.C."/>
            <person name="da Silva M.D."/>
            <person name="Binneck E."/>
            <person name="de Melo N.F."/>
            <person name="da Silva R.H."/>
            <person name="de Melo A.L.T.M."/>
            <person name="Pandolfi V."/>
            <person name="Bustamante F.O."/>
            <person name="Brasileiro-Vidal A.C."/>
            <person name="Benko-Iseppon A.M."/>
        </authorList>
    </citation>
    <scope>NUCLEOTIDE SEQUENCE [LARGE SCALE GENOMIC DNA]</scope>
    <source>
        <tissue evidence="1">Leaves</tissue>
    </source>
</reference>
<dbReference type="EMBL" id="JASCZI010090752">
    <property type="protein sequence ID" value="MED6146057.1"/>
    <property type="molecule type" value="Genomic_DNA"/>
</dbReference>
<sequence length="476" mass="53700">MKTLLAGFICPEACKTHHYYSRALSRHAMGILTSINVLKDYQCKTSDEMRNMAEDGTYDFISQELLDMIRQKLQQKDTTTIPTEAGPSTSTNGSTSIRDLFMEIIKILSGNMQLLKETLAPMRARLETCEKEVLASKAIILKLLELTQKNTTHMENMALLQTQGRFSQAKTRTAALPSQSVSIGGTEINVPSSITTPDDRAHPVSTITIKQPLMNGMKQSYRRQVMEHWSTGLGKGHYTELPNLKKRHPLADPDMIEADRARKRTNLEMTGAKYVIPNAAARKPPKYPVRPSKEANIFNGSGELGEIGALKSASNTDFPMVFRQPLLLSLNREMSKIAAYVFHDKHDDLKEHLSGLLFKVGTLDIDRQAFYSLVPGNVVDPKIISGSLATMSYLSSDGRIKYQWFLPWSFADDVLSGVSEVEIIQRYQRSWMLVTNFLLRVFIPINDGGTWFMMLIDIKPWRVYALDVSRTEQSQR</sequence>
<name>A0ABU6TBH9_9FABA</name>
<evidence type="ECO:0000313" key="2">
    <source>
        <dbReference type="Proteomes" id="UP001341840"/>
    </source>
</evidence>
<protein>
    <submittedName>
        <fullName evidence="1">Uncharacterized protein</fullName>
    </submittedName>
</protein>
<evidence type="ECO:0000313" key="1">
    <source>
        <dbReference type="EMBL" id="MED6146057.1"/>
    </source>
</evidence>
<dbReference type="SUPFAM" id="SSF54001">
    <property type="entry name" value="Cysteine proteinases"/>
    <property type="match status" value="1"/>
</dbReference>
<keyword evidence="2" id="KW-1185">Reference proteome</keyword>
<dbReference type="InterPro" id="IPR038765">
    <property type="entry name" value="Papain-like_cys_pep_sf"/>
</dbReference>
<proteinExistence type="predicted"/>
<dbReference type="Proteomes" id="UP001341840">
    <property type="component" value="Unassembled WGS sequence"/>
</dbReference>
<accession>A0ABU6TBH9</accession>
<organism evidence="1 2">
    <name type="scientific">Stylosanthes scabra</name>
    <dbReference type="NCBI Taxonomy" id="79078"/>
    <lineage>
        <taxon>Eukaryota</taxon>
        <taxon>Viridiplantae</taxon>
        <taxon>Streptophyta</taxon>
        <taxon>Embryophyta</taxon>
        <taxon>Tracheophyta</taxon>
        <taxon>Spermatophyta</taxon>
        <taxon>Magnoliopsida</taxon>
        <taxon>eudicotyledons</taxon>
        <taxon>Gunneridae</taxon>
        <taxon>Pentapetalae</taxon>
        <taxon>rosids</taxon>
        <taxon>fabids</taxon>
        <taxon>Fabales</taxon>
        <taxon>Fabaceae</taxon>
        <taxon>Papilionoideae</taxon>
        <taxon>50 kb inversion clade</taxon>
        <taxon>dalbergioids sensu lato</taxon>
        <taxon>Dalbergieae</taxon>
        <taxon>Pterocarpus clade</taxon>
        <taxon>Stylosanthes</taxon>
    </lineage>
</organism>
<gene>
    <name evidence="1" type="ORF">PIB30_030974</name>
</gene>